<dbReference type="CDD" id="cd17546">
    <property type="entry name" value="REC_hyHK_CKI1_RcsC-like"/>
    <property type="match status" value="2"/>
</dbReference>
<evidence type="ECO:0000256" key="13">
    <source>
        <dbReference type="PROSITE-ProRule" id="PRU00169"/>
    </source>
</evidence>
<feature type="modified residue" description="4-aspartylphosphate" evidence="13">
    <location>
        <position position="789"/>
    </location>
</feature>
<dbReference type="Gene3D" id="1.10.287.130">
    <property type="match status" value="1"/>
</dbReference>
<dbReference type="InterPro" id="IPR013655">
    <property type="entry name" value="PAS_fold_3"/>
</dbReference>
<dbReference type="Pfam" id="PF00072">
    <property type="entry name" value="Response_reg"/>
    <property type="match status" value="2"/>
</dbReference>
<keyword evidence="9" id="KW-1133">Transmembrane helix</keyword>
<dbReference type="PROSITE" id="PS50113">
    <property type="entry name" value="PAC"/>
    <property type="match status" value="2"/>
</dbReference>
<evidence type="ECO:0000256" key="3">
    <source>
        <dbReference type="ARBA" id="ARBA00012438"/>
    </source>
</evidence>
<keyword evidence="10" id="KW-0902">Two-component regulatory system</keyword>
<feature type="domain" description="Histidine kinase" evidence="15">
    <location>
        <begin position="352"/>
        <end position="574"/>
    </location>
</feature>
<dbReference type="Pfam" id="PF01627">
    <property type="entry name" value="Hpt"/>
    <property type="match status" value="1"/>
</dbReference>
<keyword evidence="11" id="KW-0472">Membrane</keyword>
<dbReference type="NCBIfam" id="TIGR00229">
    <property type="entry name" value="sensory_box"/>
    <property type="match status" value="2"/>
</dbReference>
<feature type="domain" description="Response regulatory" evidence="16">
    <location>
        <begin position="740"/>
        <end position="858"/>
    </location>
</feature>
<dbReference type="InterPro" id="IPR011006">
    <property type="entry name" value="CheY-like_superfamily"/>
</dbReference>
<evidence type="ECO:0000256" key="4">
    <source>
        <dbReference type="ARBA" id="ARBA00022475"/>
    </source>
</evidence>
<gene>
    <name evidence="20" type="ORF">PZE19_16795</name>
</gene>
<dbReference type="Pfam" id="PF00512">
    <property type="entry name" value="HisKA"/>
    <property type="match status" value="1"/>
</dbReference>
<evidence type="ECO:0000256" key="12">
    <source>
        <dbReference type="PROSITE-ProRule" id="PRU00110"/>
    </source>
</evidence>
<dbReference type="RefSeq" id="WP_277861787.1">
    <property type="nucleotide sequence ID" value="NZ_JARRAG010000002.1"/>
</dbReference>
<dbReference type="InterPro" id="IPR035965">
    <property type="entry name" value="PAS-like_dom_sf"/>
</dbReference>
<feature type="modified residue" description="Phosphohistidine" evidence="12">
    <location>
        <position position="929"/>
    </location>
</feature>
<dbReference type="CDD" id="cd00088">
    <property type="entry name" value="HPT"/>
    <property type="match status" value="1"/>
</dbReference>
<evidence type="ECO:0000256" key="1">
    <source>
        <dbReference type="ARBA" id="ARBA00000085"/>
    </source>
</evidence>
<dbReference type="InterPro" id="IPR001789">
    <property type="entry name" value="Sig_transdc_resp-reg_receiver"/>
</dbReference>
<feature type="region of interest" description="Disordered" evidence="14">
    <location>
        <begin position="715"/>
        <end position="737"/>
    </location>
</feature>
<dbReference type="InterPro" id="IPR000700">
    <property type="entry name" value="PAS-assoc_C"/>
</dbReference>
<evidence type="ECO:0000259" key="19">
    <source>
        <dbReference type="PROSITE" id="PS50894"/>
    </source>
</evidence>
<keyword evidence="5 13" id="KW-0597">Phosphoprotein</keyword>
<feature type="region of interest" description="Disordered" evidence="14">
    <location>
        <begin position="1"/>
        <end position="32"/>
    </location>
</feature>
<evidence type="ECO:0000256" key="7">
    <source>
        <dbReference type="ARBA" id="ARBA00022741"/>
    </source>
</evidence>
<sequence>MRALVGGAQQDPAGPAVAPEPTAGAGRERGPVDENGMAEIRYRALVEQIPAVTFMSRLDRGMQELYVSPQIEIMLGFSQKEWLENPILWYQQLHPDDRDRWQSEFARTIVGGVPFRAEYRFLAKSGRVIWVRGEAQIIRDAGGAPLFLQGIAFDITDQKEAEAILHRSREQLEGVVRERTSELGEANRALQAEIAERTRTELALRDREARLGSIVESAVDGILVIDHRGVVESFNPAAQRIFGYSSDEVLGRNIKMLMPAPYREEHDGYLANYLETGIPKIIGIGRDVTGRRKDGGTFPMELAVSKTPTSDGIKFTGIVRDVTQRKRDESDLTEAKLAAESASKLKSEFLANMSHEIRTPMNGIIGMTELALDTDLDPIQREYLGAVKISADALLTLINDILDFSKIEAGKLDLDATDFDVREMVGEALKPMAVRASEKGLELACEIEADVPDVLVGDPGRLRQIMINLVGNAIKFTMEGEVVVKVGREAGSGDADLSLHISITDTGIGVPEDKQQRIFESFTQADGSTTRKFGGTGLGLAISRRLVELMGGRIWLESRPGVGTTFHFTAKLPRCLVASHAAADASADFRGMRTLIIDDNATNRTILERVVIGWGMTPTLCDSGLTGLEAMSRAVDEGRPYSLVLLDAMMPEVDGFEVIRRINADPYVVGATILMLSSAAQLYDAVSYREMGLSRFLIKPVRPSDLLAAIRQGLGGRSVPRHDPSTPDTTPGPSANEPLRILLADDNAVNQRLGARLLEKQGHAVVVAGDGRQTLELLAGGHFDMVLMDIQMPVMNGFEAAAAIRSREVLYGGHIPIIALTANAMKGDKEQCLQSGFDAYVTKPIRWPQLASAIEGLSRDRPRVDTAGQGPSPPPSILDEAASLERLGGDVDLLKEIATIFIGDCPRMVDQIADAVARGDAGALKLAAHTLRGSASNFASPAVEDAASRLEKMGSLGDVVGAPEAFAELLPLVDRLASALGQLVAAGGGSPIFPSL</sequence>
<dbReference type="CDD" id="cd00082">
    <property type="entry name" value="HisKA"/>
    <property type="match status" value="1"/>
</dbReference>
<comment type="caution">
    <text evidence="20">The sequence shown here is derived from an EMBL/GenBank/DDBJ whole genome shotgun (WGS) entry which is preliminary data.</text>
</comment>
<feature type="modified residue" description="4-aspartylphosphate" evidence="13">
    <location>
        <position position="647"/>
    </location>
</feature>
<dbReference type="EC" id="2.7.13.3" evidence="3"/>
<dbReference type="Gene3D" id="3.30.450.20">
    <property type="entry name" value="PAS domain"/>
    <property type="match status" value="2"/>
</dbReference>
<feature type="domain" description="PAC" evidence="18">
    <location>
        <begin position="284"/>
        <end position="334"/>
    </location>
</feature>
<dbReference type="CDD" id="cd16922">
    <property type="entry name" value="HATPase_EvgS-ArcB-TorS-like"/>
    <property type="match status" value="1"/>
</dbReference>
<dbReference type="InterPro" id="IPR036097">
    <property type="entry name" value="HisK_dim/P_sf"/>
</dbReference>
<dbReference type="SUPFAM" id="SSF55785">
    <property type="entry name" value="PYP-like sensor domain (PAS domain)"/>
    <property type="match status" value="2"/>
</dbReference>
<keyword evidence="21" id="KW-1185">Reference proteome</keyword>
<dbReference type="PROSITE" id="PS50110">
    <property type="entry name" value="RESPONSE_REGULATORY"/>
    <property type="match status" value="2"/>
</dbReference>
<evidence type="ECO:0000259" key="17">
    <source>
        <dbReference type="PROSITE" id="PS50112"/>
    </source>
</evidence>
<dbReference type="Proteomes" id="UP001216907">
    <property type="component" value="Unassembled WGS sequence"/>
</dbReference>
<feature type="domain" description="PAS" evidence="17">
    <location>
        <begin position="38"/>
        <end position="112"/>
    </location>
</feature>
<dbReference type="SMART" id="SM00387">
    <property type="entry name" value="HATPase_c"/>
    <property type="match status" value="1"/>
</dbReference>
<dbReference type="InterPro" id="IPR013767">
    <property type="entry name" value="PAS_fold"/>
</dbReference>
<dbReference type="SMART" id="SM00388">
    <property type="entry name" value="HisKA"/>
    <property type="match status" value="1"/>
</dbReference>
<dbReference type="PANTHER" id="PTHR45339:SF1">
    <property type="entry name" value="HYBRID SIGNAL TRANSDUCTION HISTIDINE KINASE J"/>
    <property type="match status" value="1"/>
</dbReference>
<dbReference type="InterPro" id="IPR001610">
    <property type="entry name" value="PAC"/>
</dbReference>
<evidence type="ECO:0000256" key="10">
    <source>
        <dbReference type="ARBA" id="ARBA00023012"/>
    </source>
</evidence>
<feature type="domain" description="PAS" evidence="17">
    <location>
        <begin position="207"/>
        <end position="277"/>
    </location>
</feature>
<dbReference type="SUPFAM" id="SSF52172">
    <property type="entry name" value="CheY-like"/>
    <property type="match status" value="2"/>
</dbReference>
<dbReference type="Pfam" id="PF00989">
    <property type="entry name" value="PAS"/>
    <property type="match status" value="1"/>
</dbReference>
<keyword evidence="6" id="KW-0812">Transmembrane</keyword>
<keyword evidence="4" id="KW-1003">Cell membrane</keyword>
<evidence type="ECO:0000256" key="11">
    <source>
        <dbReference type="ARBA" id="ARBA00023136"/>
    </source>
</evidence>
<dbReference type="SUPFAM" id="SSF55874">
    <property type="entry name" value="ATPase domain of HSP90 chaperone/DNA topoisomerase II/histidine kinase"/>
    <property type="match status" value="1"/>
</dbReference>
<feature type="domain" description="PAC" evidence="18">
    <location>
        <begin position="115"/>
        <end position="167"/>
    </location>
</feature>
<evidence type="ECO:0000256" key="9">
    <source>
        <dbReference type="ARBA" id="ARBA00022989"/>
    </source>
</evidence>
<dbReference type="InterPro" id="IPR036641">
    <property type="entry name" value="HPT_dom_sf"/>
</dbReference>
<dbReference type="InterPro" id="IPR005467">
    <property type="entry name" value="His_kinase_dom"/>
</dbReference>
<comment type="catalytic activity">
    <reaction evidence="1">
        <text>ATP + protein L-histidine = ADP + protein N-phospho-L-histidine.</text>
        <dbReference type="EC" id="2.7.13.3"/>
    </reaction>
</comment>
<dbReference type="InterPro" id="IPR008207">
    <property type="entry name" value="Sig_transdc_His_kin_Hpt_dom"/>
</dbReference>
<dbReference type="InterPro" id="IPR000014">
    <property type="entry name" value="PAS"/>
</dbReference>
<dbReference type="SMART" id="SM00448">
    <property type="entry name" value="REC"/>
    <property type="match status" value="2"/>
</dbReference>
<evidence type="ECO:0000256" key="2">
    <source>
        <dbReference type="ARBA" id="ARBA00004651"/>
    </source>
</evidence>
<dbReference type="SMART" id="SM00073">
    <property type="entry name" value="HPT"/>
    <property type="match status" value="1"/>
</dbReference>
<dbReference type="Pfam" id="PF02518">
    <property type="entry name" value="HATPase_c"/>
    <property type="match status" value="1"/>
</dbReference>
<evidence type="ECO:0000256" key="8">
    <source>
        <dbReference type="ARBA" id="ARBA00022840"/>
    </source>
</evidence>
<dbReference type="InterPro" id="IPR004358">
    <property type="entry name" value="Sig_transdc_His_kin-like_C"/>
</dbReference>
<dbReference type="EMBL" id="JARRAG010000002">
    <property type="protein sequence ID" value="MDG3005452.1"/>
    <property type="molecule type" value="Genomic_DNA"/>
</dbReference>
<keyword evidence="7" id="KW-0547">Nucleotide-binding</keyword>
<comment type="subcellular location">
    <subcellularLocation>
        <location evidence="2">Cell membrane</location>
        <topology evidence="2">Multi-pass membrane protein</topology>
    </subcellularLocation>
</comment>
<dbReference type="SMART" id="SM00091">
    <property type="entry name" value="PAS"/>
    <property type="match status" value="2"/>
</dbReference>
<dbReference type="SUPFAM" id="SSF47384">
    <property type="entry name" value="Homodimeric domain of signal transducing histidine kinase"/>
    <property type="match status" value="1"/>
</dbReference>
<accession>A0ABT6FCZ2</accession>
<dbReference type="Gene3D" id="3.30.565.10">
    <property type="entry name" value="Histidine kinase-like ATPase, C-terminal domain"/>
    <property type="match status" value="1"/>
</dbReference>
<evidence type="ECO:0000256" key="14">
    <source>
        <dbReference type="SAM" id="MobiDB-lite"/>
    </source>
</evidence>
<evidence type="ECO:0000313" key="21">
    <source>
        <dbReference type="Proteomes" id="UP001216907"/>
    </source>
</evidence>
<feature type="domain" description="Response regulatory" evidence="16">
    <location>
        <begin position="593"/>
        <end position="714"/>
    </location>
</feature>
<dbReference type="Gene3D" id="3.40.50.2300">
    <property type="match status" value="2"/>
</dbReference>
<evidence type="ECO:0000259" key="18">
    <source>
        <dbReference type="PROSITE" id="PS50113"/>
    </source>
</evidence>
<dbReference type="InterPro" id="IPR003661">
    <property type="entry name" value="HisK_dim/P_dom"/>
</dbReference>
<dbReference type="Gene3D" id="1.20.120.160">
    <property type="entry name" value="HPT domain"/>
    <property type="match status" value="1"/>
</dbReference>
<dbReference type="PROSITE" id="PS50112">
    <property type="entry name" value="PAS"/>
    <property type="match status" value="2"/>
</dbReference>
<organism evidence="20 21">
    <name type="scientific">Paludisphaera mucosa</name>
    <dbReference type="NCBI Taxonomy" id="3030827"/>
    <lineage>
        <taxon>Bacteria</taxon>
        <taxon>Pseudomonadati</taxon>
        <taxon>Planctomycetota</taxon>
        <taxon>Planctomycetia</taxon>
        <taxon>Isosphaerales</taxon>
        <taxon>Isosphaeraceae</taxon>
        <taxon>Paludisphaera</taxon>
    </lineage>
</organism>
<evidence type="ECO:0000256" key="6">
    <source>
        <dbReference type="ARBA" id="ARBA00022692"/>
    </source>
</evidence>
<feature type="domain" description="HPt" evidence="19">
    <location>
        <begin position="890"/>
        <end position="987"/>
    </location>
</feature>
<evidence type="ECO:0000259" key="15">
    <source>
        <dbReference type="PROSITE" id="PS50109"/>
    </source>
</evidence>
<reference evidence="20 21" key="1">
    <citation type="submission" date="2023-03" db="EMBL/GenBank/DDBJ databases">
        <title>Paludisphaera mucosa sp. nov. a novel planctomycete from northern fen.</title>
        <authorList>
            <person name="Ivanova A."/>
        </authorList>
    </citation>
    <scope>NUCLEOTIDE SEQUENCE [LARGE SCALE GENOMIC DNA]</scope>
    <source>
        <strain evidence="20 21">Pla2</strain>
    </source>
</reference>
<dbReference type="Pfam" id="PF08447">
    <property type="entry name" value="PAS_3"/>
    <property type="match status" value="1"/>
</dbReference>
<evidence type="ECO:0000259" key="16">
    <source>
        <dbReference type="PROSITE" id="PS50110"/>
    </source>
</evidence>
<dbReference type="PRINTS" id="PR00344">
    <property type="entry name" value="BCTRLSENSOR"/>
</dbReference>
<proteinExistence type="predicted"/>
<name>A0ABT6FCZ2_9BACT</name>
<dbReference type="PROSITE" id="PS50109">
    <property type="entry name" value="HIS_KIN"/>
    <property type="match status" value="1"/>
</dbReference>
<dbReference type="SMART" id="SM00086">
    <property type="entry name" value="PAC"/>
    <property type="match status" value="2"/>
</dbReference>
<dbReference type="SUPFAM" id="SSF47226">
    <property type="entry name" value="Histidine-containing phosphotransfer domain, HPT domain"/>
    <property type="match status" value="1"/>
</dbReference>
<dbReference type="InterPro" id="IPR036890">
    <property type="entry name" value="HATPase_C_sf"/>
</dbReference>
<dbReference type="PANTHER" id="PTHR45339">
    <property type="entry name" value="HYBRID SIGNAL TRANSDUCTION HISTIDINE KINASE J"/>
    <property type="match status" value="1"/>
</dbReference>
<evidence type="ECO:0000256" key="5">
    <source>
        <dbReference type="ARBA" id="ARBA00022553"/>
    </source>
</evidence>
<keyword evidence="8" id="KW-0067">ATP-binding</keyword>
<protein>
    <recommendedName>
        <fullName evidence="3">histidine kinase</fullName>
        <ecNumber evidence="3">2.7.13.3</ecNumber>
    </recommendedName>
</protein>
<dbReference type="InterPro" id="IPR003594">
    <property type="entry name" value="HATPase_dom"/>
</dbReference>
<dbReference type="PROSITE" id="PS50894">
    <property type="entry name" value="HPT"/>
    <property type="match status" value="1"/>
</dbReference>
<dbReference type="CDD" id="cd00130">
    <property type="entry name" value="PAS"/>
    <property type="match status" value="2"/>
</dbReference>
<evidence type="ECO:0000313" key="20">
    <source>
        <dbReference type="EMBL" id="MDG3005452.1"/>
    </source>
</evidence>